<accession>A0A4S2FUC5</accession>
<evidence type="ECO:0000256" key="1">
    <source>
        <dbReference type="SAM" id="SignalP"/>
    </source>
</evidence>
<name>A0A4S2FUC5_9BACT</name>
<proteinExistence type="predicted"/>
<reference evidence="2 3" key="1">
    <citation type="submission" date="2019-04" db="EMBL/GenBank/DDBJ databases">
        <title>Microbes associate with the intestines of laboratory mice.</title>
        <authorList>
            <person name="Navarre W."/>
            <person name="Wong E."/>
            <person name="Huang K."/>
            <person name="Tropini C."/>
            <person name="Ng K."/>
            <person name="Yu B."/>
        </authorList>
    </citation>
    <scope>NUCLEOTIDE SEQUENCE [LARGE SCALE GENOMIC DNA]</scope>
    <source>
        <strain evidence="2 3">NM22_B1</strain>
    </source>
</reference>
<evidence type="ECO:0008006" key="4">
    <source>
        <dbReference type="Google" id="ProtNLM"/>
    </source>
</evidence>
<evidence type="ECO:0000313" key="2">
    <source>
        <dbReference type="EMBL" id="TGY72933.1"/>
    </source>
</evidence>
<protein>
    <recommendedName>
        <fullName evidence="4">Fimbrial subunit protein C-terminal domain-containing protein</fullName>
    </recommendedName>
</protein>
<feature type="chain" id="PRO_5020897442" description="Fimbrial subunit protein C-terminal domain-containing protein" evidence="1">
    <location>
        <begin position="24"/>
        <end position="514"/>
    </location>
</feature>
<organism evidence="2 3">
    <name type="scientific">Phocaeicola sartorii</name>
    <dbReference type="NCBI Taxonomy" id="671267"/>
    <lineage>
        <taxon>Bacteria</taxon>
        <taxon>Pseudomonadati</taxon>
        <taxon>Bacteroidota</taxon>
        <taxon>Bacteroidia</taxon>
        <taxon>Bacteroidales</taxon>
        <taxon>Bacteroidaceae</taxon>
        <taxon>Phocaeicola</taxon>
    </lineage>
</organism>
<keyword evidence="1" id="KW-0732">Signal</keyword>
<sequence>MRKINLFSAAVLLALGASVASCSDESGLVDNSKVEVPELKGEQEVVLKVASAGDGLVSRAGRPLYSSEAAQKIDKVKIVIVKCEPGNPSSTYTVVASKLIEDWMNVSQDYATGGHGKQYTWRLGADEKLQYNEDSNDTYMVYAIGYTNAGLYKTELDKFEKLTTGDFNWVTSALTAENLKVLDLGEEVFAGSLENLTIDKDGSFTITTGGENVLTLHRQVSGITGYFTNVPTFPAGSQDKVLNADPEKYKAYIQGLKLQLVSSNANDQIIFAGFNSSFQETGKDVKYIVNGSQTISWDSNNGGLKTKFDEPNQSIDAYKIYEINLGSWFPQGDTSGDGYLGTLDAYDEQGNPNDNWVSPYGSGNTVDFQPGSVFAGKFVIPFTKVPNTKTLELQLVATVALPATDNSEIVAKDAIVKSWRINLSSTDEQLGTTAASNHVEVVNAKGIPAVFDGNGYEEKYDSYSIVRNHLYGVGVKSTDGYDPDKDKPEDLSKGQTLILKVNDNWELIHKMEIE</sequence>
<dbReference type="RefSeq" id="WP_135950314.1">
    <property type="nucleotide sequence ID" value="NZ_CAOOJZ010000006.1"/>
</dbReference>
<dbReference type="EMBL" id="SRYJ01000003">
    <property type="protein sequence ID" value="TGY72933.1"/>
    <property type="molecule type" value="Genomic_DNA"/>
</dbReference>
<evidence type="ECO:0000313" key="3">
    <source>
        <dbReference type="Proteomes" id="UP000310760"/>
    </source>
</evidence>
<dbReference type="PROSITE" id="PS51257">
    <property type="entry name" value="PROKAR_LIPOPROTEIN"/>
    <property type="match status" value="1"/>
</dbReference>
<feature type="signal peptide" evidence="1">
    <location>
        <begin position="1"/>
        <end position="23"/>
    </location>
</feature>
<dbReference type="Proteomes" id="UP000310760">
    <property type="component" value="Unassembled WGS sequence"/>
</dbReference>
<comment type="caution">
    <text evidence="2">The sequence shown here is derived from an EMBL/GenBank/DDBJ whole genome shotgun (WGS) entry which is preliminary data.</text>
</comment>
<gene>
    <name evidence="2" type="ORF">E5339_01640</name>
</gene>
<dbReference type="AlphaFoldDB" id="A0A4S2FUC5"/>